<evidence type="ECO:0000256" key="1">
    <source>
        <dbReference type="ARBA" id="ARBA00022737"/>
    </source>
</evidence>
<evidence type="ECO:0000313" key="6">
    <source>
        <dbReference type="Proteomes" id="UP000485058"/>
    </source>
</evidence>
<sequence length="281" mass="30539">MFGTAQAATPASQLFLTFGTAAVPSPRHLLAITDHAGVVHGASWLSGEDWVRVVQVIHELLKQPPPFSRKASRTCSPTTKYVDATDLCGLTALHYAALEGHQEAVSTLLSHNANLVARTLQVHYTYHTMPPGVSALHIAAQNGNLPLVKTLLRTYFEASGEVMPSQTEAGDQQRRRARSQPDPRLILTRTARLAYHLAYAAHHTELLEWLDPSIPLMFLLSGSDDVQTSSQPDASGQGLLIGVPRLTMLAAKALHSQLLVQLDLAEKDLEAAAAEAERRKK</sequence>
<dbReference type="PANTHER" id="PTHR24161:SF85">
    <property type="entry name" value="PALMITOYLTRANSFERASE HIP14"/>
    <property type="match status" value="1"/>
</dbReference>
<keyword evidence="2 3" id="KW-0040">ANK repeat</keyword>
<gene>
    <name evidence="5" type="ORF">HaLaN_20368</name>
</gene>
<dbReference type="Proteomes" id="UP000485058">
    <property type="component" value="Unassembled WGS sequence"/>
</dbReference>
<dbReference type="PANTHER" id="PTHR24161">
    <property type="entry name" value="ANK_REP_REGION DOMAIN-CONTAINING PROTEIN-RELATED"/>
    <property type="match status" value="1"/>
</dbReference>
<proteinExistence type="predicted"/>
<evidence type="ECO:0000256" key="4">
    <source>
        <dbReference type="SAM" id="MobiDB-lite"/>
    </source>
</evidence>
<keyword evidence="1" id="KW-0677">Repeat</keyword>
<protein>
    <submittedName>
        <fullName evidence="5">Uncharacterized protein</fullName>
    </submittedName>
</protein>
<feature type="non-terminal residue" evidence="5">
    <location>
        <position position="1"/>
    </location>
</feature>
<dbReference type="SMART" id="SM00248">
    <property type="entry name" value="ANK"/>
    <property type="match status" value="2"/>
</dbReference>
<evidence type="ECO:0000256" key="2">
    <source>
        <dbReference type="ARBA" id="ARBA00023043"/>
    </source>
</evidence>
<dbReference type="Pfam" id="PF12796">
    <property type="entry name" value="Ank_2"/>
    <property type="match status" value="1"/>
</dbReference>
<feature type="repeat" description="ANK" evidence="3">
    <location>
        <begin position="88"/>
        <end position="120"/>
    </location>
</feature>
<evidence type="ECO:0000256" key="3">
    <source>
        <dbReference type="PROSITE-ProRule" id="PRU00023"/>
    </source>
</evidence>
<dbReference type="AlphaFoldDB" id="A0A699ZVR9"/>
<name>A0A699ZVR9_HAELA</name>
<feature type="region of interest" description="Disordered" evidence="4">
    <location>
        <begin position="162"/>
        <end position="183"/>
    </location>
</feature>
<keyword evidence="6" id="KW-1185">Reference proteome</keyword>
<evidence type="ECO:0000313" key="5">
    <source>
        <dbReference type="EMBL" id="GFH22846.1"/>
    </source>
</evidence>
<dbReference type="InterPro" id="IPR002110">
    <property type="entry name" value="Ankyrin_rpt"/>
</dbReference>
<feature type="non-terminal residue" evidence="5">
    <location>
        <position position="281"/>
    </location>
</feature>
<dbReference type="PROSITE" id="PS50088">
    <property type="entry name" value="ANK_REPEAT"/>
    <property type="match status" value="2"/>
</dbReference>
<feature type="repeat" description="ANK" evidence="3">
    <location>
        <begin position="131"/>
        <end position="153"/>
    </location>
</feature>
<reference evidence="5 6" key="1">
    <citation type="submission" date="2020-02" db="EMBL/GenBank/DDBJ databases">
        <title>Draft genome sequence of Haematococcus lacustris strain NIES-144.</title>
        <authorList>
            <person name="Morimoto D."/>
            <person name="Nakagawa S."/>
            <person name="Yoshida T."/>
            <person name="Sawayama S."/>
        </authorList>
    </citation>
    <scope>NUCLEOTIDE SEQUENCE [LARGE SCALE GENOMIC DNA]</scope>
    <source>
        <strain evidence="5 6">NIES-144</strain>
    </source>
</reference>
<dbReference type="Gene3D" id="1.25.40.20">
    <property type="entry name" value="Ankyrin repeat-containing domain"/>
    <property type="match status" value="1"/>
</dbReference>
<dbReference type="EMBL" id="BLLF01002136">
    <property type="protein sequence ID" value="GFH22846.1"/>
    <property type="molecule type" value="Genomic_DNA"/>
</dbReference>
<dbReference type="SUPFAM" id="SSF48403">
    <property type="entry name" value="Ankyrin repeat"/>
    <property type="match status" value="1"/>
</dbReference>
<comment type="caution">
    <text evidence="5">The sequence shown here is derived from an EMBL/GenBank/DDBJ whole genome shotgun (WGS) entry which is preliminary data.</text>
</comment>
<dbReference type="PROSITE" id="PS50297">
    <property type="entry name" value="ANK_REP_REGION"/>
    <property type="match status" value="2"/>
</dbReference>
<accession>A0A699ZVR9</accession>
<dbReference type="InterPro" id="IPR036770">
    <property type="entry name" value="Ankyrin_rpt-contain_sf"/>
</dbReference>
<organism evidence="5 6">
    <name type="scientific">Haematococcus lacustris</name>
    <name type="common">Green alga</name>
    <name type="synonym">Haematococcus pluvialis</name>
    <dbReference type="NCBI Taxonomy" id="44745"/>
    <lineage>
        <taxon>Eukaryota</taxon>
        <taxon>Viridiplantae</taxon>
        <taxon>Chlorophyta</taxon>
        <taxon>core chlorophytes</taxon>
        <taxon>Chlorophyceae</taxon>
        <taxon>CS clade</taxon>
        <taxon>Chlamydomonadales</taxon>
        <taxon>Haematococcaceae</taxon>
        <taxon>Haematococcus</taxon>
    </lineage>
</organism>